<evidence type="ECO:0000313" key="13">
    <source>
        <dbReference type="Proteomes" id="UP000050497"/>
    </source>
</evidence>
<evidence type="ECO:0000256" key="5">
    <source>
        <dbReference type="ARBA" id="ARBA00022777"/>
    </source>
</evidence>
<sequence length="630" mass="67629">MVNTDRYSELQRRLADLVHDSARGEPAEASRHRRFIATRLIMGVIALACLPVYFALRGGAPQAAEYIVFACLIAPLFAALALSRTGSLPLAHTISAIAFAGLIVAIAGTTGGLASAATIWLVTVPLEALLSGSRRSATATTLVAIIAVVLIALMDNGATQAGWLPYIATPVFALVAIAHAGALVSAASRREADDRREIARRDAQDRHLLQIIDDLVTWHDGNGHVSHASAGAMKLLGVPSGALEERGLLGRVHIQDRPAYLKALSDAATGSAHVCAQLRLHYGDAFAGENGRVIWVEMRAYRLEGEASRPGPVIAVMRDISRQKQHEDELEAARLRAENADALKGRFLATVSHELRTPLNAIIGFSEILASDSMSYLDAEQRRDYARIIGESGHHLLEVVNALLDISKIESGNFDFTATRFDMAVLARSSIELMRLKAESRNVALDLDIPQDLPGITADQRACRQILINLLSNAVKFTPDGGRVCLGLRADARRMRITVSDTGIGVAAQDLAQLGNPFFQAGSGHGSGNYDRAHEGTGLGLSVVRGLIGLHHGSLAIESGEDAGTLVSVELPLDCGEEAREEARAPIPIHIAARQRERPDATRNKDSEHSGKASETNGARNRDREYKRSA</sequence>
<feature type="domain" description="PAC" evidence="10">
    <location>
        <begin position="274"/>
        <end position="332"/>
    </location>
</feature>
<dbReference type="InterPro" id="IPR004358">
    <property type="entry name" value="Sig_transdc_His_kin-like_C"/>
</dbReference>
<dbReference type="Pfam" id="PF00512">
    <property type="entry name" value="HisKA"/>
    <property type="match status" value="1"/>
</dbReference>
<reference evidence="12 14" key="2">
    <citation type="submission" date="2016-08" db="EMBL/GenBank/DDBJ databases">
        <authorList>
            <person name="Varghese N."/>
            <person name="Submissions Spin"/>
        </authorList>
    </citation>
    <scope>NUCLEOTIDE SEQUENCE [LARGE SCALE GENOMIC DNA]</scope>
    <source>
        <strain evidence="12 14">HL-109</strain>
    </source>
</reference>
<dbReference type="Gene3D" id="3.30.565.10">
    <property type="entry name" value="Histidine kinase-like ATPase, C-terminal domain"/>
    <property type="match status" value="1"/>
</dbReference>
<feature type="transmembrane region" description="Helical" evidence="8">
    <location>
        <begin position="63"/>
        <end position="82"/>
    </location>
</feature>
<keyword evidence="5 11" id="KW-0418">Kinase</keyword>
<dbReference type="InterPro" id="IPR003594">
    <property type="entry name" value="HATPase_dom"/>
</dbReference>
<evidence type="ECO:0000256" key="1">
    <source>
        <dbReference type="ARBA" id="ARBA00000085"/>
    </source>
</evidence>
<feature type="compositionally biased region" description="Basic and acidic residues" evidence="7">
    <location>
        <begin position="594"/>
        <end position="612"/>
    </location>
</feature>
<evidence type="ECO:0000259" key="10">
    <source>
        <dbReference type="PROSITE" id="PS50113"/>
    </source>
</evidence>
<dbReference type="SUPFAM" id="SSF55874">
    <property type="entry name" value="ATPase domain of HSP90 chaperone/DNA topoisomerase II/histidine kinase"/>
    <property type="match status" value="1"/>
</dbReference>
<feature type="transmembrane region" description="Helical" evidence="8">
    <location>
        <begin position="36"/>
        <end position="56"/>
    </location>
</feature>
<evidence type="ECO:0000313" key="11">
    <source>
        <dbReference type="EMBL" id="KPQ09581.1"/>
    </source>
</evidence>
<dbReference type="InterPro" id="IPR000014">
    <property type="entry name" value="PAS"/>
</dbReference>
<dbReference type="STRING" id="1653334.GA0071312_1486"/>
<reference evidence="11 13" key="1">
    <citation type="submission" date="2015-09" db="EMBL/GenBank/DDBJ databases">
        <title>Identification and resolution of microdiversity through metagenomic sequencing of parallel consortia.</title>
        <authorList>
            <person name="Nelson W.C."/>
            <person name="Romine M.F."/>
            <person name="Lindemann S.R."/>
        </authorList>
    </citation>
    <scope>NUCLEOTIDE SEQUENCE [LARGE SCALE GENOMIC DNA]</scope>
    <source>
        <strain evidence="11">HL-109</strain>
    </source>
</reference>
<dbReference type="EMBL" id="FMBM01000002">
    <property type="protein sequence ID" value="SCC80426.1"/>
    <property type="molecule type" value="Genomic_DNA"/>
</dbReference>
<keyword evidence="8" id="KW-1133">Transmembrane helix</keyword>
<dbReference type="InterPro" id="IPR050736">
    <property type="entry name" value="Sensor_HK_Regulatory"/>
</dbReference>
<evidence type="ECO:0000256" key="7">
    <source>
        <dbReference type="SAM" id="MobiDB-lite"/>
    </source>
</evidence>
<organism evidence="11 13">
    <name type="scientific">Saliniramus fredricksonii</name>
    <dbReference type="NCBI Taxonomy" id="1653334"/>
    <lineage>
        <taxon>Bacteria</taxon>
        <taxon>Pseudomonadati</taxon>
        <taxon>Pseudomonadota</taxon>
        <taxon>Alphaproteobacteria</taxon>
        <taxon>Hyphomicrobiales</taxon>
        <taxon>Salinarimonadaceae</taxon>
        <taxon>Saliniramus</taxon>
    </lineage>
</organism>
<keyword evidence="6" id="KW-0902">Two-component regulatory system</keyword>
<protein>
    <recommendedName>
        <fullName evidence="2">histidine kinase</fullName>
        <ecNumber evidence="2">2.7.13.3</ecNumber>
    </recommendedName>
</protein>
<dbReference type="PRINTS" id="PR00344">
    <property type="entry name" value="BCTRLSENSOR"/>
</dbReference>
<evidence type="ECO:0000256" key="8">
    <source>
        <dbReference type="SAM" id="Phobius"/>
    </source>
</evidence>
<dbReference type="SMART" id="SM00388">
    <property type="entry name" value="HisKA"/>
    <property type="match status" value="1"/>
</dbReference>
<dbReference type="PANTHER" id="PTHR43711">
    <property type="entry name" value="TWO-COMPONENT HISTIDINE KINASE"/>
    <property type="match status" value="1"/>
</dbReference>
<dbReference type="EMBL" id="LJSX01000025">
    <property type="protein sequence ID" value="KPQ09581.1"/>
    <property type="molecule type" value="Genomic_DNA"/>
</dbReference>
<name>A0A0P8BJK4_9HYPH</name>
<dbReference type="SUPFAM" id="SSF47384">
    <property type="entry name" value="Homodimeric domain of signal transducing histidine kinase"/>
    <property type="match status" value="1"/>
</dbReference>
<dbReference type="SUPFAM" id="SSF55785">
    <property type="entry name" value="PYP-like sensor domain (PAS domain)"/>
    <property type="match status" value="1"/>
</dbReference>
<dbReference type="PANTHER" id="PTHR43711:SF1">
    <property type="entry name" value="HISTIDINE KINASE 1"/>
    <property type="match status" value="1"/>
</dbReference>
<keyword evidence="8" id="KW-0472">Membrane</keyword>
<dbReference type="Proteomes" id="UP000182800">
    <property type="component" value="Unassembled WGS sequence"/>
</dbReference>
<dbReference type="NCBIfam" id="TIGR00229">
    <property type="entry name" value="sensory_box"/>
    <property type="match status" value="1"/>
</dbReference>
<feature type="transmembrane region" description="Helical" evidence="8">
    <location>
        <begin position="94"/>
        <end position="124"/>
    </location>
</feature>
<dbReference type="Proteomes" id="UP000050497">
    <property type="component" value="Unassembled WGS sequence"/>
</dbReference>
<dbReference type="InterPro" id="IPR005467">
    <property type="entry name" value="His_kinase_dom"/>
</dbReference>
<feature type="region of interest" description="Disordered" evidence="7">
    <location>
        <begin position="582"/>
        <end position="630"/>
    </location>
</feature>
<dbReference type="AlphaFoldDB" id="A0A0P8BJK4"/>
<feature type="transmembrane region" description="Helical" evidence="8">
    <location>
        <begin position="166"/>
        <end position="187"/>
    </location>
</feature>
<comment type="caution">
    <text evidence="11">The sequence shown here is derived from an EMBL/GenBank/DDBJ whole genome shotgun (WGS) entry which is preliminary data.</text>
</comment>
<accession>A0A0P8BJK4</accession>
<keyword evidence="3" id="KW-0597">Phosphoprotein</keyword>
<evidence type="ECO:0000313" key="12">
    <source>
        <dbReference type="EMBL" id="SCC80426.1"/>
    </source>
</evidence>
<evidence type="ECO:0000313" key="14">
    <source>
        <dbReference type="Proteomes" id="UP000182800"/>
    </source>
</evidence>
<dbReference type="GO" id="GO:0000155">
    <property type="term" value="F:phosphorelay sensor kinase activity"/>
    <property type="evidence" value="ECO:0007669"/>
    <property type="project" value="InterPro"/>
</dbReference>
<keyword evidence="8" id="KW-0812">Transmembrane</keyword>
<dbReference type="PROSITE" id="PS50113">
    <property type="entry name" value="PAC"/>
    <property type="match status" value="1"/>
</dbReference>
<gene>
    <name evidence="11" type="primary">divJ</name>
    <name evidence="12" type="ORF">GA0071312_1486</name>
    <name evidence="11" type="ORF">HLUCCO17_14200</name>
</gene>
<dbReference type="PROSITE" id="PS50109">
    <property type="entry name" value="HIS_KIN"/>
    <property type="match status" value="1"/>
</dbReference>
<dbReference type="Gene3D" id="1.10.287.130">
    <property type="match status" value="1"/>
</dbReference>
<dbReference type="Pfam" id="PF02518">
    <property type="entry name" value="HATPase_c"/>
    <property type="match status" value="1"/>
</dbReference>
<evidence type="ECO:0000256" key="2">
    <source>
        <dbReference type="ARBA" id="ARBA00012438"/>
    </source>
</evidence>
<dbReference type="InterPro" id="IPR000700">
    <property type="entry name" value="PAS-assoc_C"/>
</dbReference>
<dbReference type="InterPro" id="IPR036097">
    <property type="entry name" value="HisK_dim/P_sf"/>
</dbReference>
<feature type="compositionally biased region" description="Basic and acidic residues" evidence="7">
    <location>
        <begin position="620"/>
        <end position="630"/>
    </location>
</feature>
<evidence type="ECO:0000256" key="4">
    <source>
        <dbReference type="ARBA" id="ARBA00022679"/>
    </source>
</evidence>
<evidence type="ECO:0000256" key="6">
    <source>
        <dbReference type="ARBA" id="ARBA00023012"/>
    </source>
</evidence>
<keyword evidence="14" id="KW-1185">Reference proteome</keyword>
<comment type="catalytic activity">
    <reaction evidence="1">
        <text>ATP + protein L-histidine = ADP + protein N-phospho-L-histidine.</text>
        <dbReference type="EC" id="2.7.13.3"/>
    </reaction>
</comment>
<dbReference type="OrthoDB" id="9801651at2"/>
<dbReference type="InterPro" id="IPR036890">
    <property type="entry name" value="HATPase_C_sf"/>
</dbReference>
<evidence type="ECO:0000256" key="3">
    <source>
        <dbReference type="ARBA" id="ARBA00022553"/>
    </source>
</evidence>
<dbReference type="InterPro" id="IPR003661">
    <property type="entry name" value="HisK_dim/P_dom"/>
</dbReference>
<evidence type="ECO:0000259" key="9">
    <source>
        <dbReference type="PROSITE" id="PS50109"/>
    </source>
</evidence>
<dbReference type="SMART" id="SM00387">
    <property type="entry name" value="HATPase_c"/>
    <property type="match status" value="1"/>
</dbReference>
<dbReference type="EC" id="2.7.13.3" evidence="2"/>
<dbReference type="CDD" id="cd00130">
    <property type="entry name" value="PAS"/>
    <property type="match status" value="1"/>
</dbReference>
<dbReference type="Gene3D" id="3.30.450.20">
    <property type="entry name" value="PAS domain"/>
    <property type="match status" value="1"/>
</dbReference>
<feature type="domain" description="Histidine kinase" evidence="9">
    <location>
        <begin position="350"/>
        <end position="575"/>
    </location>
</feature>
<dbReference type="CDD" id="cd00082">
    <property type="entry name" value="HisKA"/>
    <property type="match status" value="1"/>
</dbReference>
<feature type="transmembrane region" description="Helical" evidence="8">
    <location>
        <begin position="136"/>
        <end position="154"/>
    </location>
</feature>
<dbReference type="InterPro" id="IPR035965">
    <property type="entry name" value="PAS-like_dom_sf"/>
</dbReference>
<proteinExistence type="predicted"/>
<dbReference type="SMART" id="SM00091">
    <property type="entry name" value="PAS"/>
    <property type="match status" value="1"/>
</dbReference>
<keyword evidence="4 11" id="KW-0808">Transferase</keyword>